<dbReference type="AlphaFoldDB" id="U4LD45"/>
<keyword evidence="1" id="KW-0732">Signal</keyword>
<dbReference type="Pfam" id="PF15892">
    <property type="entry name" value="BNR_4"/>
    <property type="match status" value="1"/>
</dbReference>
<evidence type="ECO:0000313" key="3">
    <source>
        <dbReference type="Proteomes" id="UP000018144"/>
    </source>
</evidence>
<sequence>MPAKPRARASVPLPILLFAALATALSVISNQTTILGIDPQGSARLNGESFQQSPLITFASYQYAAFYTSTGIYAINHISLARRQLHGVSASNWDIITFTDYNQTTLDGHNTISLGISPGDGSIHISFDHHDVPLNYRHTSPGAANGSAWSTSVFSPVLHSLPGASDGPYTPLTYPRFEPNPSTGELLFEFRIGQSGNGSSYIYTYNPTLHSWTQTSEYLRGSNNNAYINSLDYLDNKIHATWTWRETPDVVTNHDLCYIYSSDGGKSWRNSAGADIGTFATPYTAGVTVFNIPQNSGILNQEGQTVDQEGRVHVLNRENHGTGEYRWWHYWRSAEGNWTRNAIIVDGLGQATATGFRGKLAAVKGELIAVIPEQVSGEIKVLISTAEGGFKVWKEVWRGDGFAVDPGVDKQRLRMGGNGKWVLSLFARQDGGYPQRKVVVVDLVLAD</sequence>
<dbReference type="EMBL" id="HF935415">
    <property type="protein sequence ID" value="CCX30039.1"/>
    <property type="molecule type" value="Genomic_DNA"/>
</dbReference>
<feature type="signal peptide" evidence="1">
    <location>
        <begin position="1"/>
        <end position="24"/>
    </location>
</feature>
<accession>U4LD45</accession>
<name>U4LD45_PYROM</name>
<protein>
    <submittedName>
        <fullName evidence="2">Uncharacterized protein</fullName>
    </submittedName>
</protein>
<evidence type="ECO:0000256" key="1">
    <source>
        <dbReference type="SAM" id="SignalP"/>
    </source>
</evidence>
<dbReference type="eggNOG" id="ENOG502QS1D">
    <property type="taxonomic scope" value="Eukaryota"/>
</dbReference>
<dbReference type="Proteomes" id="UP000018144">
    <property type="component" value="Unassembled WGS sequence"/>
</dbReference>
<keyword evidence="3" id="KW-1185">Reference proteome</keyword>
<dbReference type="OMA" id="FNGYQYA"/>
<evidence type="ECO:0000313" key="2">
    <source>
        <dbReference type="EMBL" id="CCX30039.1"/>
    </source>
</evidence>
<reference evidence="2 3" key="1">
    <citation type="journal article" date="2013" name="PLoS Genet.">
        <title>The genome and development-dependent transcriptomes of Pyronema confluens: a window into fungal evolution.</title>
        <authorList>
            <person name="Traeger S."/>
            <person name="Altegoer F."/>
            <person name="Freitag M."/>
            <person name="Gabaldon T."/>
            <person name="Kempken F."/>
            <person name="Kumar A."/>
            <person name="Marcet-Houben M."/>
            <person name="Poggeler S."/>
            <person name="Stajich J.E."/>
            <person name="Nowrousian M."/>
        </authorList>
    </citation>
    <scope>NUCLEOTIDE SEQUENCE [LARGE SCALE GENOMIC DNA]</scope>
    <source>
        <strain evidence="3">CBS 100304</strain>
        <tissue evidence="2">Vegetative mycelium</tissue>
    </source>
</reference>
<organism evidence="2 3">
    <name type="scientific">Pyronema omphalodes (strain CBS 100304)</name>
    <name type="common">Pyronema confluens</name>
    <dbReference type="NCBI Taxonomy" id="1076935"/>
    <lineage>
        <taxon>Eukaryota</taxon>
        <taxon>Fungi</taxon>
        <taxon>Dikarya</taxon>
        <taxon>Ascomycota</taxon>
        <taxon>Pezizomycotina</taxon>
        <taxon>Pezizomycetes</taxon>
        <taxon>Pezizales</taxon>
        <taxon>Pyronemataceae</taxon>
        <taxon>Pyronema</taxon>
    </lineage>
</organism>
<gene>
    <name evidence="2" type="ORF">PCON_08031</name>
</gene>
<feature type="chain" id="PRO_5004652162" evidence="1">
    <location>
        <begin position="25"/>
        <end position="447"/>
    </location>
</feature>
<proteinExistence type="predicted"/>
<dbReference type="OrthoDB" id="9978204at2759"/>